<dbReference type="PANTHER" id="PTHR23159:SF31">
    <property type="entry name" value="CENTROSOME-ASSOCIATED PROTEIN CEP250 ISOFORM X1"/>
    <property type="match status" value="1"/>
</dbReference>
<dbReference type="Proteomes" id="UP001600888">
    <property type="component" value="Unassembled WGS sequence"/>
</dbReference>
<feature type="coiled-coil region" evidence="1">
    <location>
        <begin position="169"/>
        <end position="308"/>
    </location>
</feature>
<evidence type="ECO:0000256" key="1">
    <source>
        <dbReference type="SAM" id="Coils"/>
    </source>
</evidence>
<dbReference type="PANTHER" id="PTHR23159">
    <property type="entry name" value="CENTROSOMAL PROTEIN 2"/>
    <property type="match status" value="1"/>
</dbReference>
<proteinExistence type="predicted"/>
<organism evidence="2 3">
    <name type="scientific">Diaporthe vaccinii</name>
    <dbReference type="NCBI Taxonomy" id="105482"/>
    <lineage>
        <taxon>Eukaryota</taxon>
        <taxon>Fungi</taxon>
        <taxon>Dikarya</taxon>
        <taxon>Ascomycota</taxon>
        <taxon>Pezizomycotina</taxon>
        <taxon>Sordariomycetes</taxon>
        <taxon>Sordariomycetidae</taxon>
        <taxon>Diaporthales</taxon>
        <taxon>Diaporthaceae</taxon>
        <taxon>Diaporthe</taxon>
        <taxon>Diaporthe eres species complex</taxon>
    </lineage>
</organism>
<gene>
    <name evidence="2" type="ORF">FJTKL_04494</name>
</gene>
<sequence length="701" mass="78043">MTEHKFKPISGLVSAREVVGNIAASEDKLREGEEIARQLEEGFGRGQDLAVRVGYPDVDAMRGAVSRLEAVTQIKDQLERSCEEVRDDLESNVEALRRLVLASPEAAPSAIEDSRATIGAVVLQLLPLVITNIPAALEKFPSLKNALSGDLISTRQTQISSGDVDNEQLDDLQEQVKLLELKCNKEISRGEAHAKGREEAESRLKATRKEVDGLKKRLEAKRRELEDARGATKAMEDQLDMVGRRAAGLEQQLSSEKDRAARYKRELDSVRADLRVTEDTAANHETTVRSMRDQLASLMQKNNTTQEAKLGSMHLLERNLKSERRAHEASRASHAKAVDDLKSNHQSAVDFMQGQVDELRTENNKARNEISGKDTELGKSLYERARLQRRVERLEARLDNSKKYLERARADMQEARDQTEMIAREKEAILGDNQQGLAEANEEIAAKDHQLELSRETAARLRKERNELRASNKTMAASSGGLKQAELRVTELEEATKELKLKFGESEWKLQLASNAKQLADANIRDKDRQLRQARRDLSHKSKEIRRLEDDLSSLGGQHETTLEEQEALRDEVDRLERLVTDRDNTIGVKSATIEQQAEEVGDLRSQATIGAGRVPASSIDDAGDARDDLGLLRLRSSCHNGGELGVLCPALCCHLGLVLARLGAWSTWSPPVRVGSGRVASDAPVLDILCRSGHKTFHVR</sequence>
<feature type="coiled-coil region" evidence="1">
    <location>
        <begin position="349"/>
        <end position="579"/>
    </location>
</feature>
<dbReference type="SUPFAM" id="SSF57997">
    <property type="entry name" value="Tropomyosin"/>
    <property type="match status" value="1"/>
</dbReference>
<keyword evidence="1" id="KW-0175">Coiled coil</keyword>
<dbReference type="EMBL" id="JBAWTH010000185">
    <property type="protein sequence ID" value="KAL2273505.1"/>
    <property type="molecule type" value="Genomic_DNA"/>
</dbReference>
<keyword evidence="3" id="KW-1185">Reference proteome</keyword>
<accession>A0ABR4DT11</accession>
<comment type="caution">
    <text evidence="2">The sequence shown here is derived from an EMBL/GenBank/DDBJ whole genome shotgun (WGS) entry which is preliminary data.</text>
</comment>
<name>A0ABR4DT11_9PEZI</name>
<protein>
    <submittedName>
        <fullName evidence="2">Uncharacterized protein</fullName>
    </submittedName>
</protein>
<feature type="coiled-coil region" evidence="1">
    <location>
        <begin position="68"/>
        <end position="99"/>
    </location>
</feature>
<evidence type="ECO:0000313" key="3">
    <source>
        <dbReference type="Proteomes" id="UP001600888"/>
    </source>
</evidence>
<reference evidence="2 3" key="1">
    <citation type="submission" date="2024-03" db="EMBL/GenBank/DDBJ databases">
        <title>A high-quality draft genome sequence of Diaporthe vaccinii, a causative agent of upright dieback and viscid rot disease in cranberry plants.</title>
        <authorList>
            <person name="Sarrasin M."/>
            <person name="Lang B.F."/>
            <person name="Burger G."/>
        </authorList>
    </citation>
    <scope>NUCLEOTIDE SEQUENCE [LARGE SCALE GENOMIC DNA]</scope>
    <source>
        <strain evidence="2 3">IS7</strain>
    </source>
</reference>
<evidence type="ECO:0000313" key="2">
    <source>
        <dbReference type="EMBL" id="KAL2273505.1"/>
    </source>
</evidence>